<feature type="domain" description="DUF4376" evidence="1">
    <location>
        <begin position="51"/>
        <end position="156"/>
    </location>
</feature>
<keyword evidence="3" id="KW-1185">Reference proteome</keyword>
<protein>
    <recommendedName>
        <fullName evidence="1">DUF4376 domain-containing protein</fullName>
    </recommendedName>
</protein>
<dbReference type="Proteomes" id="UP000033014">
    <property type="component" value="Segment"/>
</dbReference>
<organism evidence="2 3">
    <name type="scientific">Bacillus phage BCP8-2</name>
    <dbReference type="NCBI Taxonomy" id="1129192"/>
    <lineage>
        <taxon>Viruses</taxon>
        <taxon>Duplodnaviria</taxon>
        <taxon>Heunggongvirae</taxon>
        <taxon>Uroviricota</taxon>
        <taxon>Caudoviricetes</taxon>
        <taxon>Herelleviridae</taxon>
        <taxon>Bastillevirinae</taxon>
        <taxon>Caeruleovirus</taxon>
        <taxon>Caeruleovirus BCP82</taxon>
    </lineage>
</organism>
<dbReference type="InterPro" id="IPR025484">
    <property type="entry name" value="DUF4376"/>
</dbReference>
<dbReference type="RefSeq" id="YP_009149780.1">
    <property type="nucleotide sequence ID" value="NC_027355.1"/>
</dbReference>
<evidence type="ECO:0000313" key="3">
    <source>
        <dbReference type="Proteomes" id="UP000033014"/>
    </source>
</evidence>
<accession>A0A0E3D9S5</accession>
<evidence type="ECO:0000259" key="1">
    <source>
        <dbReference type="Pfam" id="PF14301"/>
    </source>
</evidence>
<evidence type="ECO:0000313" key="2">
    <source>
        <dbReference type="EMBL" id="AHJ87257.1"/>
    </source>
</evidence>
<dbReference type="OrthoDB" id="17977at10239"/>
<sequence>MQFQSVYEEILVAQGFDAMIQDHKNKLSQVLAERYQLSFWEVTPSFILSHHKKLKIQVMDEACVNAITRGFTSTNGHKYRLNDDDQINFLGQKDRLRDKPEIDKVAWRTEDAGYVEHTREDWLTVQAEAFDHKLAQLMKYNEYCTAILNATTDKEVFNTNWVY</sequence>
<reference evidence="3" key="1">
    <citation type="submission" date="2014-01" db="EMBL/GenBank/DDBJ databases">
        <title>Genomic and Proteomic Analysis of Broad Host Range Virulent Bacillus Group Phage BCP8-2 Leading To the Creation of New Genus within Myoviruses.</title>
        <authorList>
            <person name="Bandara N."/>
            <person name="Asare P.T."/>
            <person name="Kim K.P."/>
        </authorList>
    </citation>
    <scope>NUCLEOTIDE SEQUENCE [LARGE SCALE GENOMIC DNA]</scope>
</reference>
<dbReference type="KEGG" id="vg:24723483"/>
<reference evidence="2 3" key="2">
    <citation type="journal article" date="2015" name="Arch. Virol.">
        <title>Complete genome sequence analysis and identification of putative metallo-beta-lactamase and SpoIIIE homologs in Bacillus cereus group phage BCP8-2, a new member of the proposed Bastille-like group.</title>
        <authorList>
            <person name="Asare P.T."/>
            <person name="Bandara N."/>
            <person name="Jeong T.Y."/>
            <person name="Ryu S."/>
            <person name="Klumpp J."/>
            <person name="Kim K.P."/>
        </authorList>
    </citation>
    <scope>NUCLEOTIDE SEQUENCE [LARGE SCALE GENOMIC DNA]</scope>
    <source>
        <strain evidence="2">BCP8-2</strain>
    </source>
</reference>
<dbReference type="GeneID" id="24723483"/>
<dbReference type="Pfam" id="PF14301">
    <property type="entry name" value="DUF4376"/>
    <property type="match status" value="1"/>
</dbReference>
<dbReference type="EMBL" id="KJ081346">
    <property type="protein sequence ID" value="AHJ87257.1"/>
    <property type="molecule type" value="Genomic_DNA"/>
</dbReference>
<proteinExistence type="predicted"/>
<name>A0A0E3D9S5_9CAUD</name>
<gene>
    <name evidence="2" type="ORF">BCP8-2_219</name>
</gene>